<evidence type="ECO:0000313" key="1">
    <source>
        <dbReference type="EMBL" id="MPM90797.1"/>
    </source>
</evidence>
<dbReference type="EMBL" id="VSSQ01037953">
    <property type="protein sequence ID" value="MPM90797.1"/>
    <property type="molecule type" value="Genomic_DNA"/>
</dbReference>
<organism evidence="1">
    <name type="scientific">bioreactor metagenome</name>
    <dbReference type="NCBI Taxonomy" id="1076179"/>
    <lineage>
        <taxon>unclassified sequences</taxon>
        <taxon>metagenomes</taxon>
        <taxon>ecological metagenomes</taxon>
    </lineage>
</organism>
<reference evidence="1" key="1">
    <citation type="submission" date="2019-08" db="EMBL/GenBank/DDBJ databases">
        <authorList>
            <person name="Kucharzyk K."/>
            <person name="Murdoch R.W."/>
            <person name="Higgins S."/>
            <person name="Loffler F."/>
        </authorList>
    </citation>
    <scope>NUCLEOTIDE SEQUENCE</scope>
</reference>
<dbReference type="AlphaFoldDB" id="A0A645DND3"/>
<name>A0A645DND3_9ZZZZ</name>
<sequence>MLRIRLSIGNYFFIWDIGKGGNEDGNKNGNETTGNTHQNNCCRDLSDHDCRQRIGKYPADQRYRHRSGIGCLSEFVCTRRIDVFDLGRHLPFVGWSCALPIRLIPRGQEQGENGTA</sequence>
<comment type="caution">
    <text evidence="1">The sequence shown here is derived from an EMBL/GenBank/DDBJ whole genome shotgun (WGS) entry which is preliminary data.</text>
</comment>
<protein>
    <submittedName>
        <fullName evidence="1">Uncharacterized protein</fullName>
    </submittedName>
</protein>
<accession>A0A645DND3</accession>
<gene>
    <name evidence="1" type="ORF">SDC9_137919</name>
</gene>
<proteinExistence type="predicted"/>